<dbReference type="Proteomes" id="UP001198983">
    <property type="component" value="Chromosome"/>
</dbReference>
<organism evidence="1 2">
    <name type="scientific">Terrisporobacter hibernicus</name>
    <dbReference type="NCBI Taxonomy" id="2813371"/>
    <lineage>
        <taxon>Bacteria</taxon>
        <taxon>Bacillati</taxon>
        <taxon>Bacillota</taxon>
        <taxon>Clostridia</taxon>
        <taxon>Peptostreptococcales</taxon>
        <taxon>Peptostreptococcaceae</taxon>
        <taxon>Terrisporobacter</taxon>
    </lineage>
</organism>
<dbReference type="RefSeq" id="WP_228415157.1">
    <property type="nucleotide sequence ID" value="NZ_CP081135.1"/>
</dbReference>
<proteinExistence type="predicted"/>
<dbReference type="KEGG" id="tem:JW646_10355"/>
<accession>A0AAX2ZCJ6</accession>
<dbReference type="EMBL" id="CP081135">
    <property type="protein sequence ID" value="UEL46070.1"/>
    <property type="molecule type" value="Genomic_DNA"/>
</dbReference>
<evidence type="ECO:0000313" key="2">
    <source>
        <dbReference type="Proteomes" id="UP001198983"/>
    </source>
</evidence>
<protein>
    <recommendedName>
        <fullName evidence="3">Lipoprotein</fullName>
    </recommendedName>
</protein>
<gene>
    <name evidence="1" type="ORF">JW646_10355</name>
</gene>
<keyword evidence="2" id="KW-1185">Reference proteome</keyword>
<sequence>MKKLISICLGLIILIMMMTGCNISQGKDNITINKLEDDNLTMGINYSVENLDKGKYEIEYKAEEYEYGRLVKEYDLLKTMVENKDNNLKLGINYDQMLEEDFINILIEDNTYESKSLDLLKASEEGIAMTTLNENKELELNKPIVIAAYSIGGKGNTTSGVNIDKSEKVSNHNKNDLIIFLKIKKLS</sequence>
<reference evidence="1 2" key="1">
    <citation type="journal article" date="2023" name="Int. J. Syst. Evol. Microbiol.">
        <title>Terrisporobacter hibernicus sp. nov., isolated from bovine faeces in Northern Ireland.</title>
        <authorList>
            <person name="Mitchell M."/>
            <person name="Nguyen S.V."/>
            <person name="Connor M."/>
            <person name="Fairley D.J."/>
            <person name="Donoghue O."/>
            <person name="Marshall H."/>
            <person name="Koolman L."/>
            <person name="McMullan G."/>
            <person name="Schaffer K.E."/>
            <person name="McGrath J.W."/>
            <person name="Fanning S."/>
        </authorList>
    </citation>
    <scope>NUCLEOTIDE SEQUENCE [LARGE SCALE GENOMIC DNA]</scope>
    <source>
        <strain evidence="1 2">MCA3</strain>
    </source>
</reference>
<name>A0AAX2ZCJ6_9FIRM</name>
<evidence type="ECO:0008006" key="3">
    <source>
        <dbReference type="Google" id="ProtNLM"/>
    </source>
</evidence>
<evidence type="ECO:0000313" key="1">
    <source>
        <dbReference type="EMBL" id="UEL46070.1"/>
    </source>
</evidence>
<dbReference type="AlphaFoldDB" id="A0AAX2ZCJ6"/>
<dbReference type="PROSITE" id="PS51257">
    <property type="entry name" value="PROKAR_LIPOPROTEIN"/>
    <property type="match status" value="1"/>
</dbReference>